<gene>
    <name evidence="2" type="ORF">GCM10007377_11300</name>
</gene>
<organism evidence="2 3">
    <name type="scientific">Galliscardovia ingluviei</name>
    <dbReference type="NCBI Taxonomy" id="1769422"/>
    <lineage>
        <taxon>Bacteria</taxon>
        <taxon>Bacillati</taxon>
        <taxon>Actinomycetota</taxon>
        <taxon>Actinomycetes</taxon>
        <taxon>Bifidobacteriales</taxon>
        <taxon>Bifidobacteriaceae</taxon>
        <taxon>Galliscardovia</taxon>
    </lineage>
</organism>
<protein>
    <recommendedName>
        <fullName evidence="1">Polysaccharide pyruvyl transferase domain-containing protein</fullName>
    </recommendedName>
</protein>
<reference evidence="2" key="1">
    <citation type="journal article" date="2014" name="Int. J. Syst. Evol. Microbiol.">
        <title>Complete genome sequence of Corynebacterium casei LMG S-19264T (=DSM 44701T), isolated from a smear-ripened cheese.</title>
        <authorList>
            <consortium name="US DOE Joint Genome Institute (JGI-PGF)"/>
            <person name="Walter F."/>
            <person name="Albersmeier A."/>
            <person name="Kalinowski J."/>
            <person name="Ruckert C."/>
        </authorList>
    </citation>
    <scope>NUCLEOTIDE SEQUENCE</scope>
    <source>
        <strain evidence="2">CCM 8606</strain>
    </source>
</reference>
<proteinExistence type="predicted"/>
<reference evidence="2" key="2">
    <citation type="submission" date="2020-09" db="EMBL/GenBank/DDBJ databases">
        <authorList>
            <person name="Sun Q."/>
            <person name="Sedlacek I."/>
        </authorList>
    </citation>
    <scope>NUCLEOTIDE SEQUENCE</scope>
    <source>
        <strain evidence="2">CCM 8606</strain>
    </source>
</reference>
<dbReference type="Proteomes" id="UP000619536">
    <property type="component" value="Unassembled WGS sequence"/>
</dbReference>
<sequence>MEHNLQVDSKEVAMANVGLITYHASQNQGSFLQAYATQQAITRLGHQCTVIDFSLPMQQYAYQVWKPLRSPKDVLKNIFALAHYRDYTGRYRNFVETQRTLLHMTAEHYSDPAQLQAFADTFDVVVAGSDQIWNTSAWDYDDAYLLNFVGNHTKKVSYASSMGGHILDKQSDMTLAQHYQALLSDFASIAVREQDAVRYLQPLVRQQVQQVVDPTLLLTSAEYDAIAAPRMIDEPYIFYYAIDAIDRNAAAARAVQRFAARLGLPVYVMWTGNRSYGLKKYGFRLVDVTADPREYISLIKHADHVLSASFHGTAFSVIYRKPFHVVRGVNPDGTLNMDNRLSSLLALAQLEARQLFADRTSDNNWLDDVDMSVIDYDTVYAHLMPEIQRSRAYLAKALEV</sequence>
<evidence type="ECO:0000259" key="1">
    <source>
        <dbReference type="Pfam" id="PF04230"/>
    </source>
</evidence>
<evidence type="ECO:0000313" key="2">
    <source>
        <dbReference type="EMBL" id="GGI14511.1"/>
    </source>
</evidence>
<feature type="domain" description="Polysaccharide pyruvyl transferase" evidence="1">
    <location>
        <begin position="29"/>
        <end position="326"/>
    </location>
</feature>
<dbReference type="Pfam" id="PF04230">
    <property type="entry name" value="PS_pyruv_trans"/>
    <property type="match status" value="1"/>
</dbReference>
<dbReference type="AlphaFoldDB" id="A0A8J3F2I2"/>
<dbReference type="EMBL" id="BMDH01000002">
    <property type="protein sequence ID" value="GGI14511.1"/>
    <property type="molecule type" value="Genomic_DNA"/>
</dbReference>
<accession>A0A8J3F2I2</accession>
<name>A0A8J3F2I2_9BIFI</name>
<comment type="caution">
    <text evidence="2">The sequence shown here is derived from an EMBL/GenBank/DDBJ whole genome shotgun (WGS) entry which is preliminary data.</text>
</comment>
<keyword evidence="3" id="KW-1185">Reference proteome</keyword>
<evidence type="ECO:0000313" key="3">
    <source>
        <dbReference type="Proteomes" id="UP000619536"/>
    </source>
</evidence>
<dbReference type="InterPro" id="IPR007345">
    <property type="entry name" value="Polysacch_pyruvyl_Trfase"/>
</dbReference>